<dbReference type="InterPro" id="IPR017850">
    <property type="entry name" value="Alkaline_phosphatase_core_sf"/>
</dbReference>
<keyword evidence="3 5" id="KW-0378">Hydrolase</keyword>
<gene>
    <name evidence="5" type="ORF">DXC81_07660</name>
</gene>
<name>A0A3E4QQX7_9ACTN</name>
<dbReference type="PROSITE" id="PS00149">
    <property type="entry name" value="SULFATASE_2"/>
    <property type="match status" value="1"/>
</dbReference>
<dbReference type="EMBL" id="QSRJ01000009">
    <property type="protein sequence ID" value="RGL09471.1"/>
    <property type="molecule type" value="Genomic_DNA"/>
</dbReference>
<dbReference type="InterPro" id="IPR000917">
    <property type="entry name" value="Sulfatase_N"/>
</dbReference>
<proteinExistence type="inferred from homology"/>
<accession>A0A3E4QQX7</accession>
<evidence type="ECO:0000259" key="4">
    <source>
        <dbReference type="Pfam" id="PF00884"/>
    </source>
</evidence>
<dbReference type="InterPro" id="IPR024607">
    <property type="entry name" value="Sulfatase_CS"/>
</dbReference>
<keyword evidence="2" id="KW-0479">Metal-binding</keyword>
<dbReference type="EC" id="3.1.6.1" evidence="5"/>
<feature type="domain" description="Sulfatase N-terminal" evidence="4">
    <location>
        <begin position="13"/>
        <end position="372"/>
    </location>
</feature>
<dbReference type="AlphaFoldDB" id="A0A3E4QQX7"/>
<protein>
    <submittedName>
        <fullName evidence="5">Arylsulfatase</fullName>
        <ecNumber evidence="5">3.1.6.1</ecNumber>
    </submittedName>
</protein>
<sequence>MGKSNAAPSSNRPNVLLVMCDQFRGDCLGIDGHPDVKTPYLDTLAADGVLFENAYSACPSCIPARAGLFTGKTPQHHGRVGYQDGIDWNYDHMLAQEMRDGGYQTAVVGKMHVHPPRLGCGFEHMRLHDGYIGHYRKANLPHWMHQTVSDDYVRFLKNELGEFADVNGSGVENNSWITHPWIYEEHLHPTNWVVDESIRFLETRDRTRPFFLMTSFVRPHPPFDAPASYFDLYRDMDLREPARGDWDDEAATQRDGMVLDSVHGCRDAELRREAMAGYYACITHLDHQIGRLITALENDETYHDTVVIFTADHGEMLFDHSLFRKVLPYEGSARIPLIIHVGKNVAPRVVRTSDSAVELMDIMPTMLELCGIDVPEDVDGVSLVGELTAGEAIPRPYVHGEHSRDMEQSNQYIVTPHDKYIWFTQTGREQYFDLDADPREEHDLIADEEHADRIAQLRAALASELEGRPEGYVVDGKLVVGQKPATMLYQ</sequence>
<dbReference type="Proteomes" id="UP000260943">
    <property type="component" value="Unassembled WGS sequence"/>
</dbReference>
<dbReference type="GO" id="GO:0005737">
    <property type="term" value="C:cytoplasm"/>
    <property type="evidence" value="ECO:0007669"/>
    <property type="project" value="TreeGrafter"/>
</dbReference>
<dbReference type="PANTHER" id="PTHR45953:SF1">
    <property type="entry name" value="IDURONATE 2-SULFATASE"/>
    <property type="match status" value="1"/>
</dbReference>
<dbReference type="NCBIfam" id="NF010322">
    <property type="entry name" value="PRK13759.1"/>
    <property type="match status" value="1"/>
</dbReference>
<evidence type="ECO:0000313" key="5">
    <source>
        <dbReference type="EMBL" id="RGL09471.1"/>
    </source>
</evidence>
<dbReference type="GO" id="GO:0004065">
    <property type="term" value="F:arylsulfatase activity"/>
    <property type="evidence" value="ECO:0007669"/>
    <property type="project" value="UniProtKB-EC"/>
</dbReference>
<organism evidence="5 6">
    <name type="scientific">Collinsella tanakaei</name>
    <dbReference type="NCBI Taxonomy" id="626935"/>
    <lineage>
        <taxon>Bacteria</taxon>
        <taxon>Bacillati</taxon>
        <taxon>Actinomycetota</taxon>
        <taxon>Coriobacteriia</taxon>
        <taxon>Coriobacteriales</taxon>
        <taxon>Coriobacteriaceae</taxon>
        <taxon>Collinsella</taxon>
    </lineage>
</organism>
<dbReference type="GO" id="GO:0046872">
    <property type="term" value="F:metal ion binding"/>
    <property type="evidence" value="ECO:0007669"/>
    <property type="project" value="UniProtKB-KW"/>
</dbReference>
<reference evidence="5 6" key="1">
    <citation type="submission" date="2018-08" db="EMBL/GenBank/DDBJ databases">
        <title>A genome reference for cultivated species of the human gut microbiota.</title>
        <authorList>
            <person name="Zou Y."/>
            <person name="Xue W."/>
            <person name="Luo G."/>
        </authorList>
    </citation>
    <scope>NUCLEOTIDE SEQUENCE [LARGE SCALE GENOMIC DNA]</scope>
    <source>
        <strain evidence="5 6">TF08-14</strain>
    </source>
</reference>
<comment type="caution">
    <text evidence="5">The sequence shown here is derived from an EMBL/GenBank/DDBJ whole genome shotgun (WGS) entry which is preliminary data.</text>
</comment>
<comment type="similarity">
    <text evidence="1">Belongs to the sulfatase family.</text>
</comment>
<evidence type="ECO:0000256" key="2">
    <source>
        <dbReference type="ARBA" id="ARBA00022723"/>
    </source>
</evidence>
<dbReference type="RefSeq" id="WP_117679888.1">
    <property type="nucleotide sequence ID" value="NZ_QSRJ01000009.1"/>
</dbReference>
<evidence type="ECO:0000313" key="6">
    <source>
        <dbReference type="Proteomes" id="UP000260943"/>
    </source>
</evidence>
<evidence type="ECO:0000256" key="1">
    <source>
        <dbReference type="ARBA" id="ARBA00008779"/>
    </source>
</evidence>
<dbReference type="Gene3D" id="3.40.720.10">
    <property type="entry name" value="Alkaline Phosphatase, subunit A"/>
    <property type="match status" value="1"/>
</dbReference>
<evidence type="ECO:0000256" key="3">
    <source>
        <dbReference type="ARBA" id="ARBA00022801"/>
    </source>
</evidence>
<dbReference type="Pfam" id="PF00884">
    <property type="entry name" value="Sulfatase"/>
    <property type="match status" value="1"/>
</dbReference>
<dbReference type="PANTHER" id="PTHR45953">
    <property type="entry name" value="IDURONATE 2-SULFATASE"/>
    <property type="match status" value="1"/>
</dbReference>
<dbReference type="SUPFAM" id="SSF53649">
    <property type="entry name" value="Alkaline phosphatase-like"/>
    <property type="match status" value="1"/>
</dbReference>